<proteinExistence type="predicted"/>
<name>A0A7J7VIA2_MYOMY</name>
<organism evidence="1 2">
    <name type="scientific">Myotis myotis</name>
    <name type="common">Greater mouse-eared bat</name>
    <name type="synonym">Vespertilio myotis</name>
    <dbReference type="NCBI Taxonomy" id="51298"/>
    <lineage>
        <taxon>Eukaryota</taxon>
        <taxon>Metazoa</taxon>
        <taxon>Chordata</taxon>
        <taxon>Craniata</taxon>
        <taxon>Vertebrata</taxon>
        <taxon>Euteleostomi</taxon>
        <taxon>Mammalia</taxon>
        <taxon>Eutheria</taxon>
        <taxon>Laurasiatheria</taxon>
        <taxon>Chiroptera</taxon>
        <taxon>Yangochiroptera</taxon>
        <taxon>Vespertilionidae</taxon>
        <taxon>Myotis</taxon>
    </lineage>
</organism>
<dbReference type="Proteomes" id="UP000527355">
    <property type="component" value="Unassembled WGS sequence"/>
</dbReference>
<gene>
    <name evidence="1" type="ORF">mMyoMyo1_008298</name>
</gene>
<protein>
    <submittedName>
        <fullName evidence="1">Uncharacterized protein</fullName>
    </submittedName>
</protein>
<keyword evidence="2" id="KW-1185">Reference proteome</keyword>
<sequence>MGSSTGPGRLGGWETVTRPSHLLSPEGHVAKWRKRSPTFTLGWIWSSLRKWLCVQNPSKFGWVLPVTYKYVCPQTEEKQSQRTSSRAEVMSGQLTLKASLDVTSPGSLPCDYVVLCNIPVITHLTT</sequence>
<dbReference type="AlphaFoldDB" id="A0A7J7VIA2"/>
<evidence type="ECO:0000313" key="2">
    <source>
        <dbReference type="Proteomes" id="UP000527355"/>
    </source>
</evidence>
<dbReference type="EMBL" id="JABWUV010000010">
    <property type="protein sequence ID" value="KAF6324843.1"/>
    <property type="molecule type" value="Genomic_DNA"/>
</dbReference>
<accession>A0A7J7VIA2</accession>
<comment type="caution">
    <text evidence="1">The sequence shown here is derived from an EMBL/GenBank/DDBJ whole genome shotgun (WGS) entry which is preliminary data.</text>
</comment>
<evidence type="ECO:0000313" key="1">
    <source>
        <dbReference type="EMBL" id="KAF6324843.1"/>
    </source>
</evidence>
<reference evidence="1 2" key="1">
    <citation type="journal article" date="2020" name="Nature">
        <title>Six reference-quality genomes reveal evolution of bat adaptations.</title>
        <authorList>
            <person name="Jebb D."/>
            <person name="Huang Z."/>
            <person name="Pippel M."/>
            <person name="Hughes G.M."/>
            <person name="Lavrichenko K."/>
            <person name="Devanna P."/>
            <person name="Winkler S."/>
            <person name="Jermiin L.S."/>
            <person name="Skirmuntt E.C."/>
            <person name="Katzourakis A."/>
            <person name="Burkitt-Gray L."/>
            <person name="Ray D.A."/>
            <person name="Sullivan K.A.M."/>
            <person name="Roscito J.G."/>
            <person name="Kirilenko B.M."/>
            <person name="Davalos L.M."/>
            <person name="Corthals A.P."/>
            <person name="Power M.L."/>
            <person name="Jones G."/>
            <person name="Ransome R.D."/>
            <person name="Dechmann D.K.N."/>
            <person name="Locatelli A.G."/>
            <person name="Puechmaille S.J."/>
            <person name="Fedrigo O."/>
            <person name="Jarvis E.D."/>
            <person name="Hiller M."/>
            <person name="Vernes S.C."/>
            <person name="Myers E.W."/>
            <person name="Teeling E.C."/>
        </authorList>
    </citation>
    <scope>NUCLEOTIDE SEQUENCE [LARGE SCALE GENOMIC DNA]</scope>
    <source>
        <strain evidence="1">MMyoMyo1</strain>
        <tissue evidence="1">Flight muscle</tissue>
    </source>
</reference>